<reference evidence="1 2" key="1">
    <citation type="journal article" date="2018" name="Sci. Rep.">
        <title>Genomic signatures of local adaptation to the degree of environmental predictability in rotifers.</title>
        <authorList>
            <person name="Franch-Gras L."/>
            <person name="Hahn C."/>
            <person name="Garcia-Roger E.M."/>
            <person name="Carmona M.J."/>
            <person name="Serra M."/>
            <person name="Gomez A."/>
        </authorList>
    </citation>
    <scope>NUCLEOTIDE SEQUENCE [LARGE SCALE GENOMIC DNA]</scope>
    <source>
        <strain evidence="1">HYR1</strain>
    </source>
</reference>
<organism evidence="1 2">
    <name type="scientific">Brachionus plicatilis</name>
    <name type="common">Marine rotifer</name>
    <name type="synonym">Brachionus muelleri</name>
    <dbReference type="NCBI Taxonomy" id="10195"/>
    <lineage>
        <taxon>Eukaryota</taxon>
        <taxon>Metazoa</taxon>
        <taxon>Spiralia</taxon>
        <taxon>Gnathifera</taxon>
        <taxon>Rotifera</taxon>
        <taxon>Eurotatoria</taxon>
        <taxon>Monogononta</taxon>
        <taxon>Pseudotrocha</taxon>
        <taxon>Ploima</taxon>
        <taxon>Brachionidae</taxon>
        <taxon>Brachionus</taxon>
    </lineage>
</organism>
<gene>
    <name evidence="1" type="ORF">BpHYR1_045251</name>
</gene>
<name>A0A3M7SGW1_BRAPC</name>
<dbReference type="AlphaFoldDB" id="A0A3M7SGW1"/>
<evidence type="ECO:0000313" key="2">
    <source>
        <dbReference type="Proteomes" id="UP000276133"/>
    </source>
</evidence>
<dbReference type="Proteomes" id="UP000276133">
    <property type="component" value="Unassembled WGS sequence"/>
</dbReference>
<sequence length="72" mass="8599">MIEFNRTDERHLGKKIKISDLGQLDFSYCKKLAEKSHTEDYNGSYLHRLYNKEKYCSFPSNYQLSTDRINTD</sequence>
<keyword evidence="2" id="KW-1185">Reference proteome</keyword>
<evidence type="ECO:0000313" key="1">
    <source>
        <dbReference type="EMBL" id="RNA34837.1"/>
    </source>
</evidence>
<proteinExistence type="predicted"/>
<protein>
    <submittedName>
        <fullName evidence="1">Uncharacterized protein</fullName>
    </submittedName>
</protein>
<dbReference type="EMBL" id="REGN01001408">
    <property type="protein sequence ID" value="RNA34837.1"/>
    <property type="molecule type" value="Genomic_DNA"/>
</dbReference>
<comment type="caution">
    <text evidence="1">The sequence shown here is derived from an EMBL/GenBank/DDBJ whole genome shotgun (WGS) entry which is preliminary data.</text>
</comment>
<accession>A0A3M7SGW1</accession>